<name>A0A1F6FNZ2_9BACT</name>
<dbReference type="STRING" id="1798561.A3B87_00555"/>
<dbReference type="Proteomes" id="UP000179136">
    <property type="component" value="Unassembled WGS sequence"/>
</dbReference>
<evidence type="ECO:0000313" key="2">
    <source>
        <dbReference type="Proteomes" id="UP000179136"/>
    </source>
</evidence>
<evidence type="ECO:0008006" key="3">
    <source>
        <dbReference type="Google" id="ProtNLM"/>
    </source>
</evidence>
<organism evidence="1 2">
    <name type="scientific">Candidatus Kuenenbacteria bacterium RIFCSPHIGHO2_02_FULL_39_13</name>
    <dbReference type="NCBI Taxonomy" id="1798561"/>
    <lineage>
        <taxon>Bacteria</taxon>
        <taxon>Candidatus Kueneniibacteriota</taxon>
    </lineage>
</organism>
<dbReference type="Pfam" id="PF14076">
    <property type="entry name" value="DUF4258"/>
    <property type="match status" value="1"/>
</dbReference>
<accession>A0A1F6FNZ2</accession>
<reference evidence="1 2" key="1">
    <citation type="journal article" date="2016" name="Nat. Commun.">
        <title>Thousands of microbial genomes shed light on interconnected biogeochemical processes in an aquifer system.</title>
        <authorList>
            <person name="Anantharaman K."/>
            <person name="Brown C.T."/>
            <person name="Hug L.A."/>
            <person name="Sharon I."/>
            <person name="Castelle C.J."/>
            <person name="Probst A.J."/>
            <person name="Thomas B.C."/>
            <person name="Singh A."/>
            <person name="Wilkins M.J."/>
            <person name="Karaoz U."/>
            <person name="Brodie E.L."/>
            <person name="Williams K.H."/>
            <person name="Hubbard S.S."/>
            <person name="Banfield J.F."/>
        </authorList>
    </citation>
    <scope>NUCLEOTIDE SEQUENCE [LARGE SCALE GENOMIC DNA]</scope>
</reference>
<proteinExistence type="predicted"/>
<gene>
    <name evidence="1" type="ORF">A3B87_00555</name>
</gene>
<dbReference type="InterPro" id="IPR025354">
    <property type="entry name" value="DUF4258"/>
</dbReference>
<evidence type="ECO:0000313" key="1">
    <source>
        <dbReference type="EMBL" id="OGG87593.1"/>
    </source>
</evidence>
<comment type="caution">
    <text evidence="1">The sequence shown here is derived from an EMBL/GenBank/DDBJ whole genome shotgun (WGS) entry which is preliminary data.</text>
</comment>
<protein>
    <recommendedName>
        <fullName evidence="3">DUF4258 domain-containing protein</fullName>
    </recommendedName>
</protein>
<sequence length="75" mass="8918">MAIFTKHALIKLAQRRVPRKLVEITMENPDHVISTFGNRQAAYKYFQKQYLKVVFIESNNQKIVITAHWDKKFKP</sequence>
<dbReference type="EMBL" id="MFMW01000005">
    <property type="protein sequence ID" value="OGG87593.1"/>
    <property type="molecule type" value="Genomic_DNA"/>
</dbReference>
<dbReference type="AlphaFoldDB" id="A0A1F6FNZ2"/>